<keyword evidence="7 10" id="KW-1133">Transmembrane helix</keyword>
<dbReference type="eggNOG" id="KOG2262">
    <property type="taxonomic scope" value="Eukaryota"/>
</dbReference>
<feature type="transmembrane region" description="Helical" evidence="10">
    <location>
        <begin position="288"/>
        <end position="307"/>
    </location>
</feature>
<name>A0A0W0FL42_MONRR</name>
<feature type="transmembrane region" description="Helical" evidence="10">
    <location>
        <begin position="759"/>
        <end position="781"/>
    </location>
</feature>
<feature type="region of interest" description="Disordered" evidence="9">
    <location>
        <begin position="1"/>
        <end position="67"/>
    </location>
</feature>
<evidence type="ECO:0000313" key="12">
    <source>
        <dbReference type="Proteomes" id="UP000054988"/>
    </source>
</evidence>
<evidence type="ECO:0000256" key="5">
    <source>
        <dbReference type="ARBA" id="ARBA00022856"/>
    </source>
</evidence>
<feature type="transmembrane region" description="Helical" evidence="10">
    <location>
        <begin position="190"/>
        <end position="212"/>
    </location>
</feature>
<feature type="transmembrane region" description="Helical" evidence="10">
    <location>
        <begin position="663"/>
        <end position="681"/>
    </location>
</feature>
<dbReference type="PANTHER" id="PTHR22601">
    <property type="entry name" value="ISP4 LIKE PROTEIN"/>
    <property type="match status" value="1"/>
</dbReference>
<evidence type="ECO:0000256" key="1">
    <source>
        <dbReference type="ARBA" id="ARBA00004141"/>
    </source>
</evidence>
<keyword evidence="3" id="KW-0813">Transport</keyword>
<dbReference type="InterPro" id="IPR004813">
    <property type="entry name" value="OPT"/>
</dbReference>
<evidence type="ECO:0000256" key="8">
    <source>
        <dbReference type="ARBA" id="ARBA00023136"/>
    </source>
</evidence>
<evidence type="ECO:0000256" key="4">
    <source>
        <dbReference type="ARBA" id="ARBA00022692"/>
    </source>
</evidence>
<feature type="transmembrane region" description="Helical" evidence="10">
    <location>
        <begin position="607"/>
        <end position="634"/>
    </location>
</feature>
<dbReference type="Pfam" id="PF03169">
    <property type="entry name" value="OPT"/>
    <property type="match status" value="2"/>
</dbReference>
<feature type="compositionally biased region" description="Basic and acidic residues" evidence="9">
    <location>
        <begin position="41"/>
        <end position="54"/>
    </location>
</feature>
<feature type="transmembrane region" description="Helical" evidence="10">
    <location>
        <begin position="566"/>
        <end position="587"/>
    </location>
</feature>
<comment type="subcellular location">
    <subcellularLocation>
        <location evidence="1">Membrane</location>
        <topology evidence="1">Multi-pass membrane protein</topology>
    </subcellularLocation>
</comment>
<dbReference type="GO" id="GO:0015031">
    <property type="term" value="P:protein transport"/>
    <property type="evidence" value="ECO:0007669"/>
    <property type="project" value="UniProtKB-KW"/>
</dbReference>
<dbReference type="GO" id="GO:0016020">
    <property type="term" value="C:membrane"/>
    <property type="evidence" value="ECO:0007669"/>
    <property type="project" value="UniProtKB-SubCell"/>
</dbReference>
<dbReference type="Proteomes" id="UP000054988">
    <property type="component" value="Unassembled WGS sequence"/>
</dbReference>
<evidence type="ECO:0000256" key="6">
    <source>
        <dbReference type="ARBA" id="ARBA00022927"/>
    </source>
</evidence>
<accession>A0A0W0FL42</accession>
<keyword evidence="5" id="KW-0571">Peptide transport</keyword>
<feature type="transmembrane region" description="Helical" evidence="10">
    <location>
        <begin position="147"/>
        <end position="169"/>
    </location>
</feature>
<evidence type="ECO:0000256" key="3">
    <source>
        <dbReference type="ARBA" id="ARBA00022448"/>
    </source>
</evidence>
<feature type="transmembrane region" description="Helical" evidence="10">
    <location>
        <begin position="693"/>
        <end position="712"/>
    </location>
</feature>
<dbReference type="NCBIfam" id="TIGR00728">
    <property type="entry name" value="OPT_sfam"/>
    <property type="match status" value="1"/>
</dbReference>
<evidence type="ECO:0000256" key="7">
    <source>
        <dbReference type="ARBA" id="ARBA00022989"/>
    </source>
</evidence>
<dbReference type="AlphaFoldDB" id="A0A0W0FL42"/>
<sequence length="828" mass="94373">MSTDNPQFTTTGRYTLRMQAIPEASRVDEDSAGQSSYEESDSMKEIDFQSEKACEPQTLPSNTYSNPKLHEKATHMGDLSYFEDPNWDDDADDIEDDSPYPEVRSAVANTDDPLMPVATVRAWVIGVIWAILIPGLNQFFIFRYPSLSVTSIVAQLISYPVGRAAAAYIPRNWTLFGFELNPGPFSIKEHVLITVMASVGATSAYAVDIVVVQRVYYHQVWNFSYQWLLVMSTQLIGFSIGGICRRILVDPPSMIWPANLVICALFNTLHSEHYTGVGERGGMTRERYFWCAFLCAFAWFFFPGYLFQALSYFSWVTWIWPENPVVAQLFGYTNGLGFSILTFDWNQIANVWYGQYMPILSSRAYNNLFQFYNVTQILDRPQMKLDAKAYENYSPLYLSTTFAISYGLSFATITATLSHAFIYYRRQIWNQARRSLQEQPDVHARLMSRYPQVPDWWYYTIFVTFFGFGVFSIELWPTQMPVWALLLALVIAFVYVIPVGIVQAITNQDIALNVITELIIGYVLPGRPITMMMFKTWGYISMAQALTFTSDLKLGHYMKVPPRQMFWAQVIGTVIAGTTQLGVQVWMFEHIPKMCEQDQPNGSIWCFVRYMGFVIDLIDSIATLTALKVLLVLVGCSRKEAHIIVSLALGTLEGTALKRYFSVALVYFFLIGAIAPWIPYFISKKYPNSFMKYIQYVFQSLALSLTLHYSIVYSLPVLFAGTNLLPPATALNFVPWAVTGFIFQYYVRRRHFSWWTKYNYVLSAALDSGTAVAIIVIYFALQYPKNGHIGRDTIQKWWGNTVHLSGADARGTPLKTLADGETFGANKW</sequence>
<dbReference type="EMBL" id="LATX01001871">
    <property type="protein sequence ID" value="KTB36973.1"/>
    <property type="molecule type" value="Genomic_DNA"/>
</dbReference>
<evidence type="ECO:0000313" key="11">
    <source>
        <dbReference type="EMBL" id="KTB36973.1"/>
    </source>
</evidence>
<organism evidence="11 12">
    <name type="scientific">Moniliophthora roreri</name>
    <name type="common">Frosty pod rot fungus</name>
    <name type="synonym">Monilia roreri</name>
    <dbReference type="NCBI Taxonomy" id="221103"/>
    <lineage>
        <taxon>Eukaryota</taxon>
        <taxon>Fungi</taxon>
        <taxon>Dikarya</taxon>
        <taxon>Basidiomycota</taxon>
        <taxon>Agaricomycotina</taxon>
        <taxon>Agaricomycetes</taxon>
        <taxon>Agaricomycetidae</taxon>
        <taxon>Agaricales</taxon>
        <taxon>Marasmiineae</taxon>
        <taxon>Marasmiaceae</taxon>
        <taxon>Moniliophthora</taxon>
    </lineage>
</organism>
<feature type="transmembrane region" description="Helical" evidence="10">
    <location>
        <begin position="224"/>
        <end position="244"/>
    </location>
</feature>
<keyword evidence="4 10" id="KW-0812">Transmembrane</keyword>
<protein>
    <submittedName>
        <fullName evidence="11">Putative small oligopeptide transporter</fullName>
    </submittedName>
</protein>
<feature type="transmembrane region" description="Helical" evidence="10">
    <location>
        <begin position="510"/>
        <end position="530"/>
    </location>
</feature>
<feature type="transmembrane region" description="Helical" evidence="10">
    <location>
        <begin position="122"/>
        <end position="141"/>
    </location>
</feature>
<reference evidence="11 12" key="1">
    <citation type="submission" date="2015-12" db="EMBL/GenBank/DDBJ databases">
        <title>Draft genome sequence of Moniliophthora roreri, the causal agent of frosty pod rot of cacao.</title>
        <authorList>
            <person name="Aime M.C."/>
            <person name="Diaz-Valderrama J.R."/>
            <person name="Kijpornyongpan T."/>
            <person name="Phillips-Mora W."/>
        </authorList>
    </citation>
    <scope>NUCLEOTIDE SEQUENCE [LARGE SCALE GENOMIC DNA]</scope>
    <source>
        <strain evidence="11 12">MCA 2952</strain>
    </source>
</reference>
<dbReference type="InterPro" id="IPR004648">
    <property type="entry name" value="Oligpept_transpt"/>
</dbReference>
<evidence type="ECO:0000256" key="10">
    <source>
        <dbReference type="SAM" id="Phobius"/>
    </source>
</evidence>
<proteinExistence type="inferred from homology"/>
<feature type="transmembrane region" description="Helical" evidence="10">
    <location>
        <begin position="482"/>
        <end position="503"/>
    </location>
</feature>
<keyword evidence="8 10" id="KW-0472">Membrane</keyword>
<gene>
    <name evidence="11" type="ORF">WG66_10429</name>
</gene>
<feature type="transmembrane region" description="Helical" evidence="10">
    <location>
        <begin position="456"/>
        <end position="476"/>
    </location>
</feature>
<evidence type="ECO:0000256" key="2">
    <source>
        <dbReference type="ARBA" id="ARBA00008807"/>
    </source>
</evidence>
<keyword evidence="6" id="KW-0653">Protein transport</keyword>
<feature type="transmembrane region" description="Helical" evidence="10">
    <location>
        <begin position="724"/>
        <end position="747"/>
    </location>
</feature>
<dbReference type="GO" id="GO:0035673">
    <property type="term" value="F:oligopeptide transmembrane transporter activity"/>
    <property type="evidence" value="ECO:0007669"/>
    <property type="project" value="InterPro"/>
</dbReference>
<comment type="similarity">
    <text evidence="2">Belongs to the oligopeptide OPT transporter family.</text>
</comment>
<feature type="transmembrane region" description="Helical" evidence="10">
    <location>
        <begin position="403"/>
        <end position="424"/>
    </location>
</feature>
<comment type="caution">
    <text evidence="11">The sequence shown here is derived from an EMBL/GenBank/DDBJ whole genome shotgun (WGS) entry which is preliminary data.</text>
</comment>
<feature type="compositionally biased region" description="Polar residues" evidence="9">
    <location>
        <begin position="1"/>
        <end position="13"/>
    </location>
</feature>
<evidence type="ECO:0000256" key="9">
    <source>
        <dbReference type="SAM" id="MobiDB-lite"/>
    </source>
</evidence>